<gene>
    <name evidence="2" type="ORF">A4U43_C05F17070</name>
</gene>
<protein>
    <submittedName>
        <fullName evidence="2">Uncharacterized protein</fullName>
    </submittedName>
</protein>
<proteinExistence type="predicted"/>
<dbReference type="EMBL" id="CM007385">
    <property type="protein sequence ID" value="ONK68886.1"/>
    <property type="molecule type" value="Genomic_DNA"/>
</dbReference>
<name>A0A5P1ESE8_ASPOF</name>
<evidence type="ECO:0000313" key="2">
    <source>
        <dbReference type="EMBL" id="ONK68886.1"/>
    </source>
</evidence>
<dbReference type="Gramene" id="ONK68886">
    <property type="protein sequence ID" value="ONK68886"/>
    <property type="gene ID" value="A4U43_C05F17070"/>
</dbReference>
<feature type="compositionally biased region" description="Polar residues" evidence="1">
    <location>
        <begin position="82"/>
        <end position="96"/>
    </location>
</feature>
<dbReference type="AlphaFoldDB" id="A0A5P1ESE8"/>
<evidence type="ECO:0000313" key="3">
    <source>
        <dbReference type="Proteomes" id="UP000243459"/>
    </source>
</evidence>
<dbReference type="Proteomes" id="UP000243459">
    <property type="component" value="Chromosome 5"/>
</dbReference>
<evidence type="ECO:0000256" key="1">
    <source>
        <dbReference type="SAM" id="MobiDB-lite"/>
    </source>
</evidence>
<organism evidence="2 3">
    <name type="scientific">Asparagus officinalis</name>
    <name type="common">Garden asparagus</name>
    <dbReference type="NCBI Taxonomy" id="4686"/>
    <lineage>
        <taxon>Eukaryota</taxon>
        <taxon>Viridiplantae</taxon>
        <taxon>Streptophyta</taxon>
        <taxon>Embryophyta</taxon>
        <taxon>Tracheophyta</taxon>
        <taxon>Spermatophyta</taxon>
        <taxon>Magnoliopsida</taxon>
        <taxon>Liliopsida</taxon>
        <taxon>Asparagales</taxon>
        <taxon>Asparagaceae</taxon>
        <taxon>Asparagoideae</taxon>
        <taxon>Asparagus</taxon>
    </lineage>
</organism>
<sequence>MRSISPISGAGTSSRVSWADELDLGMDSSNPLNLDRSSVVDSINVPLIPNLSHGNSTVPLFLNSGTSTVPLNSKNQEKIINSKSGNLDKNSNTPLPVQNDAPIATGQTPVDKQGVGEIPIVGDQLIVNNDSVKEP</sequence>
<keyword evidence="3" id="KW-1185">Reference proteome</keyword>
<feature type="region of interest" description="Disordered" evidence="1">
    <location>
        <begin position="82"/>
        <end position="114"/>
    </location>
</feature>
<accession>A0A5P1ESE8</accession>
<reference evidence="3" key="1">
    <citation type="journal article" date="2017" name="Nat. Commun.">
        <title>The asparagus genome sheds light on the origin and evolution of a young Y chromosome.</title>
        <authorList>
            <person name="Harkess A."/>
            <person name="Zhou J."/>
            <person name="Xu C."/>
            <person name="Bowers J.E."/>
            <person name="Van der Hulst R."/>
            <person name="Ayyampalayam S."/>
            <person name="Mercati F."/>
            <person name="Riccardi P."/>
            <person name="McKain M.R."/>
            <person name="Kakrana A."/>
            <person name="Tang H."/>
            <person name="Ray J."/>
            <person name="Groenendijk J."/>
            <person name="Arikit S."/>
            <person name="Mathioni S.M."/>
            <person name="Nakano M."/>
            <person name="Shan H."/>
            <person name="Telgmann-Rauber A."/>
            <person name="Kanno A."/>
            <person name="Yue Z."/>
            <person name="Chen H."/>
            <person name="Li W."/>
            <person name="Chen Y."/>
            <person name="Xu X."/>
            <person name="Zhang Y."/>
            <person name="Luo S."/>
            <person name="Chen H."/>
            <person name="Gao J."/>
            <person name="Mao Z."/>
            <person name="Pires J.C."/>
            <person name="Luo M."/>
            <person name="Kudrna D."/>
            <person name="Wing R.A."/>
            <person name="Meyers B.C."/>
            <person name="Yi K."/>
            <person name="Kong H."/>
            <person name="Lavrijsen P."/>
            <person name="Sunseri F."/>
            <person name="Falavigna A."/>
            <person name="Ye Y."/>
            <person name="Leebens-Mack J.H."/>
            <person name="Chen G."/>
        </authorList>
    </citation>
    <scope>NUCLEOTIDE SEQUENCE [LARGE SCALE GENOMIC DNA]</scope>
    <source>
        <strain evidence="3">cv. DH0086</strain>
    </source>
</reference>